<dbReference type="RefSeq" id="WP_121975085.1">
    <property type="nucleotide sequence ID" value="NZ_OOGT01000159.1"/>
</dbReference>
<feature type="transmembrane region" description="Helical" evidence="6">
    <location>
        <begin position="146"/>
        <end position="166"/>
    </location>
</feature>
<keyword evidence="4 6" id="KW-1133">Transmembrane helix</keyword>
<evidence type="ECO:0000313" key="8">
    <source>
        <dbReference type="EMBL" id="SPL71666.1"/>
    </source>
</evidence>
<reference evidence="9" key="1">
    <citation type="submission" date="2018-03" db="EMBL/GenBank/DDBJ databases">
        <authorList>
            <person name="Blom J."/>
        </authorList>
    </citation>
    <scope>NUCLEOTIDE SEQUENCE [LARGE SCALE GENOMIC DNA]</scope>
    <source>
        <strain evidence="9">KPC-SM-21</strain>
    </source>
</reference>
<keyword evidence="5 6" id="KW-0472">Membrane</keyword>
<dbReference type="InParanoid" id="A0A2U3N1V2"/>
<feature type="transmembrane region" description="Helical" evidence="6">
    <location>
        <begin position="7"/>
        <end position="24"/>
    </location>
</feature>
<evidence type="ECO:0000256" key="3">
    <source>
        <dbReference type="ARBA" id="ARBA00022692"/>
    </source>
</evidence>
<comment type="subcellular location">
    <subcellularLocation>
        <location evidence="1">Membrane</location>
        <topology evidence="1">Multi-pass membrane protein</topology>
    </subcellularLocation>
</comment>
<dbReference type="Proteomes" id="UP000245974">
    <property type="component" value="Unassembled WGS sequence"/>
</dbReference>
<keyword evidence="9" id="KW-1185">Reference proteome</keyword>
<evidence type="ECO:0000256" key="2">
    <source>
        <dbReference type="ARBA" id="ARBA00007362"/>
    </source>
</evidence>
<dbReference type="GO" id="GO:0016020">
    <property type="term" value="C:membrane"/>
    <property type="evidence" value="ECO:0007669"/>
    <property type="project" value="UniProtKB-SubCell"/>
</dbReference>
<feature type="transmembrane region" description="Helical" evidence="6">
    <location>
        <begin position="265"/>
        <end position="283"/>
    </location>
</feature>
<feature type="transmembrane region" description="Helical" evidence="6">
    <location>
        <begin position="94"/>
        <end position="113"/>
    </location>
</feature>
<evidence type="ECO:0000256" key="5">
    <source>
        <dbReference type="ARBA" id="ARBA00023136"/>
    </source>
</evidence>
<evidence type="ECO:0000256" key="1">
    <source>
        <dbReference type="ARBA" id="ARBA00004141"/>
    </source>
</evidence>
<organism evidence="8 9">
    <name type="scientific">Acinetobacter stercoris</name>
    <dbReference type="NCBI Taxonomy" id="2126983"/>
    <lineage>
        <taxon>Bacteria</taxon>
        <taxon>Pseudomonadati</taxon>
        <taxon>Pseudomonadota</taxon>
        <taxon>Gammaproteobacteria</taxon>
        <taxon>Moraxellales</taxon>
        <taxon>Moraxellaceae</taxon>
        <taxon>Acinetobacter</taxon>
    </lineage>
</organism>
<dbReference type="EMBL" id="OOGT01000159">
    <property type="protein sequence ID" value="SPL71666.1"/>
    <property type="molecule type" value="Genomic_DNA"/>
</dbReference>
<accession>A0A2U3N1V2</accession>
<gene>
    <name evidence="8" type="ORF">KPC_2844</name>
</gene>
<feature type="transmembrane region" description="Helical" evidence="6">
    <location>
        <begin position="238"/>
        <end position="259"/>
    </location>
</feature>
<feature type="transmembrane region" description="Helical" evidence="6">
    <location>
        <begin position="120"/>
        <end position="140"/>
    </location>
</feature>
<dbReference type="AlphaFoldDB" id="A0A2U3N1V2"/>
<comment type="similarity">
    <text evidence="2">Belongs to the EamA transporter family.</text>
</comment>
<dbReference type="Pfam" id="PF00892">
    <property type="entry name" value="EamA"/>
    <property type="match status" value="2"/>
</dbReference>
<dbReference type="InterPro" id="IPR037185">
    <property type="entry name" value="EmrE-like"/>
</dbReference>
<keyword evidence="3 6" id="KW-0812">Transmembrane</keyword>
<feature type="domain" description="EamA" evidence="7">
    <location>
        <begin position="149"/>
        <end position="282"/>
    </location>
</feature>
<name>A0A2U3N1V2_9GAMM</name>
<dbReference type="InterPro" id="IPR050638">
    <property type="entry name" value="AA-Vitamin_Transporters"/>
</dbReference>
<evidence type="ECO:0000313" key="9">
    <source>
        <dbReference type="Proteomes" id="UP000245974"/>
    </source>
</evidence>
<proteinExistence type="inferred from homology"/>
<feature type="domain" description="EamA" evidence="7">
    <location>
        <begin position="6"/>
        <end position="130"/>
    </location>
</feature>
<dbReference type="OrthoDB" id="9784288at2"/>
<dbReference type="SUPFAM" id="SSF103481">
    <property type="entry name" value="Multidrug resistance efflux transporter EmrE"/>
    <property type="match status" value="2"/>
</dbReference>
<feature type="transmembrane region" description="Helical" evidence="6">
    <location>
        <begin position="36"/>
        <end position="56"/>
    </location>
</feature>
<dbReference type="InterPro" id="IPR000620">
    <property type="entry name" value="EamA_dom"/>
</dbReference>
<dbReference type="PANTHER" id="PTHR32322:SF2">
    <property type="entry name" value="EAMA DOMAIN-CONTAINING PROTEIN"/>
    <property type="match status" value="1"/>
</dbReference>
<dbReference type="PANTHER" id="PTHR32322">
    <property type="entry name" value="INNER MEMBRANE TRANSPORTER"/>
    <property type="match status" value="1"/>
</dbReference>
<feature type="transmembrane region" description="Helical" evidence="6">
    <location>
        <begin position="212"/>
        <end position="231"/>
    </location>
</feature>
<evidence type="ECO:0000256" key="4">
    <source>
        <dbReference type="ARBA" id="ARBA00022989"/>
    </source>
</evidence>
<sequence>MDQTKLGWIYGVIGVIIFAGSLPATRIAVMDFTPEFLTAIRAVIAGIFGGMCLLFLKQAKPNRQQVKSLTIVAMGVVMGFPLFTALALQTITSARAIVFIGLLPLATAIFGVLRAGEKPSILFWGFAVLGSSLVTSFMLFQEEASFYSIGDLYMIASIIVCGLGYAEGGKLSRDLGGWQVICWALVISLPFMFYLTIWTIPQDFHNIHLSSFFGLLYVSIFSMLIGFFFWYQGLALGGIAKVGQIQLLQPFIGFTLSALLLSEKISFMMILITLALIGCVIMARKFS</sequence>
<feature type="transmembrane region" description="Helical" evidence="6">
    <location>
        <begin position="178"/>
        <end position="200"/>
    </location>
</feature>
<evidence type="ECO:0000259" key="7">
    <source>
        <dbReference type="Pfam" id="PF00892"/>
    </source>
</evidence>
<evidence type="ECO:0000256" key="6">
    <source>
        <dbReference type="SAM" id="Phobius"/>
    </source>
</evidence>
<protein>
    <submittedName>
        <fullName evidence="8">EamA-like transporter family protein</fullName>
    </submittedName>
</protein>
<feature type="transmembrane region" description="Helical" evidence="6">
    <location>
        <begin position="68"/>
        <end position="88"/>
    </location>
</feature>